<dbReference type="eggNOG" id="ENOG5032FBS">
    <property type="taxonomic scope" value="Bacteria"/>
</dbReference>
<organism evidence="2 3">
    <name type="scientific">Pseudoalteromonas tunicata D2</name>
    <dbReference type="NCBI Taxonomy" id="87626"/>
    <lineage>
        <taxon>Bacteria</taxon>
        <taxon>Pseudomonadati</taxon>
        <taxon>Pseudomonadota</taxon>
        <taxon>Gammaproteobacteria</taxon>
        <taxon>Alteromonadales</taxon>
        <taxon>Pseudoalteromonadaceae</taxon>
        <taxon>Pseudoalteromonas</taxon>
    </lineage>
</organism>
<dbReference type="InterPro" id="IPR025491">
    <property type="entry name" value="DUF4382"/>
</dbReference>
<proteinExistence type="predicted"/>
<dbReference type="STRING" id="87626.PTD2_10243"/>
<sequence>MKIQSIAISCALSLSLFGCGGSSNEGGPIQPDTTKLSTFSLGISDAPVNGLKEVNVVFNNITLKSDTQQYSFDIRSANNNLPTMVNLLDYTGSNIFPILGEQVVAAGQYQWLRATVVNGDNNNLSMTSHVVYQDDTLAPLIVKRKGNDGIGEIQVNGFTLNQTSNNFVLEFDLKKSLVNPNNSDVVMLKPRGVRLENIVESHSIKGTISDALIANCETDNISLAADDSSFGHAIYLYSADVEAVKDIYEDNEDSLPVNAPKATANVIFNNDDKISEFEVPFISSGNYQLAYTCTAHIDDPEIMDDAFKIHQIKMITVNNADLSVAFDISN</sequence>
<evidence type="ECO:0000313" key="2">
    <source>
        <dbReference type="EMBL" id="EAR26953.1"/>
    </source>
</evidence>
<feature type="domain" description="DUF4382" evidence="1">
    <location>
        <begin position="37"/>
        <end position="190"/>
    </location>
</feature>
<dbReference type="EMBL" id="AAOH01000008">
    <property type="protein sequence ID" value="EAR26953.1"/>
    <property type="molecule type" value="Genomic_DNA"/>
</dbReference>
<comment type="caution">
    <text evidence="2">The sequence shown here is derived from an EMBL/GenBank/DDBJ whole genome shotgun (WGS) entry which is preliminary data.</text>
</comment>
<dbReference type="RefSeq" id="WP_009839196.1">
    <property type="nucleotide sequence ID" value="NZ_AAOH01000008.1"/>
</dbReference>
<dbReference type="Proteomes" id="UP000006201">
    <property type="component" value="Unassembled WGS sequence"/>
</dbReference>
<accession>A4CEE1</accession>
<evidence type="ECO:0000313" key="3">
    <source>
        <dbReference type="Proteomes" id="UP000006201"/>
    </source>
</evidence>
<gene>
    <name evidence="2" type="ORF">PTD2_10243</name>
</gene>
<protein>
    <recommendedName>
        <fullName evidence="1">DUF4382 domain-containing protein</fullName>
    </recommendedName>
</protein>
<evidence type="ECO:0000259" key="1">
    <source>
        <dbReference type="Pfam" id="PF14321"/>
    </source>
</evidence>
<keyword evidence="3" id="KW-1185">Reference proteome</keyword>
<dbReference type="HOGENOM" id="CLU_072066_0_0_6"/>
<dbReference type="PROSITE" id="PS51257">
    <property type="entry name" value="PROKAR_LIPOPROTEIN"/>
    <property type="match status" value="1"/>
</dbReference>
<reference evidence="2 3" key="1">
    <citation type="submission" date="2006-02" db="EMBL/GenBank/DDBJ databases">
        <authorList>
            <person name="Moran M.A."/>
            <person name="Kjelleberg S."/>
            <person name="Egan S."/>
            <person name="Saunders N."/>
            <person name="Thomas T."/>
            <person name="Ferriera S."/>
            <person name="Johnson J."/>
            <person name="Kravitz S."/>
            <person name="Halpern A."/>
            <person name="Remington K."/>
            <person name="Beeson K."/>
            <person name="Tran B."/>
            <person name="Rogers Y.-H."/>
            <person name="Friedman R."/>
            <person name="Venter J.C."/>
        </authorList>
    </citation>
    <scope>NUCLEOTIDE SEQUENCE [LARGE SCALE GENOMIC DNA]</scope>
    <source>
        <strain evidence="2 3">D2</strain>
    </source>
</reference>
<dbReference type="OrthoDB" id="7062064at2"/>
<dbReference type="AlphaFoldDB" id="A4CEE1"/>
<name>A4CEE1_9GAMM</name>
<dbReference type="Pfam" id="PF14321">
    <property type="entry name" value="DUF4382"/>
    <property type="match status" value="1"/>
</dbReference>